<proteinExistence type="predicted"/>
<dbReference type="PANTHER" id="PTHR24421:SF63">
    <property type="entry name" value="SENSOR HISTIDINE KINASE DESK"/>
    <property type="match status" value="1"/>
</dbReference>
<evidence type="ECO:0000313" key="7">
    <source>
        <dbReference type="EMBL" id="MBB0230170.1"/>
    </source>
</evidence>
<dbReference type="GO" id="GO:0016020">
    <property type="term" value="C:membrane"/>
    <property type="evidence" value="ECO:0007669"/>
    <property type="project" value="InterPro"/>
</dbReference>
<feature type="domain" description="Signal transduction histidine kinase subgroup 3 dimerisation and phosphoacceptor" evidence="6">
    <location>
        <begin position="63"/>
        <end position="129"/>
    </location>
</feature>
<feature type="region of interest" description="Disordered" evidence="4">
    <location>
        <begin position="255"/>
        <end position="299"/>
    </location>
</feature>
<evidence type="ECO:0000259" key="6">
    <source>
        <dbReference type="Pfam" id="PF07730"/>
    </source>
</evidence>
<keyword evidence="5" id="KW-0812">Transmembrane</keyword>
<dbReference type="CDD" id="cd16917">
    <property type="entry name" value="HATPase_UhpB-NarQ-NarX-like"/>
    <property type="match status" value="1"/>
</dbReference>
<evidence type="ECO:0000256" key="5">
    <source>
        <dbReference type="SAM" id="Phobius"/>
    </source>
</evidence>
<dbReference type="AlphaFoldDB" id="A0A7W3T3A9"/>
<evidence type="ECO:0000256" key="1">
    <source>
        <dbReference type="ARBA" id="ARBA00022679"/>
    </source>
</evidence>
<dbReference type="InterPro" id="IPR011712">
    <property type="entry name" value="Sig_transdc_His_kin_sub3_dim/P"/>
</dbReference>
<comment type="caution">
    <text evidence="7">The sequence shown here is derived from an EMBL/GenBank/DDBJ whole genome shotgun (WGS) entry which is preliminary data.</text>
</comment>
<evidence type="ECO:0000256" key="2">
    <source>
        <dbReference type="ARBA" id="ARBA00022777"/>
    </source>
</evidence>
<dbReference type="GO" id="GO:0000155">
    <property type="term" value="F:phosphorelay sensor kinase activity"/>
    <property type="evidence" value="ECO:0007669"/>
    <property type="project" value="InterPro"/>
</dbReference>
<dbReference type="Proteomes" id="UP000530234">
    <property type="component" value="Unassembled WGS sequence"/>
</dbReference>
<dbReference type="InterPro" id="IPR036890">
    <property type="entry name" value="HATPase_C_sf"/>
</dbReference>
<evidence type="ECO:0000313" key="8">
    <source>
        <dbReference type="Proteomes" id="UP000530234"/>
    </source>
</evidence>
<dbReference type="SUPFAM" id="SSF55874">
    <property type="entry name" value="ATPase domain of HSP90 chaperone/DNA topoisomerase II/histidine kinase"/>
    <property type="match status" value="1"/>
</dbReference>
<dbReference type="GO" id="GO:0046983">
    <property type="term" value="F:protein dimerization activity"/>
    <property type="evidence" value="ECO:0007669"/>
    <property type="project" value="InterPro"/>
</dbReference>
<keyword evidence="8" id="KW-1185">Reference proteome</keyword>
<dbReference type="Pfam" id="PF07730">
    <property type="entry name" value="HisKA_3"/>
    <property type="match status" value="1"/>
</dbReference>
<protein>
    <submittedName>
        <fullName evidence="7">Sensor histidine kinase</fullName>
    </submittedName>
</protein>
<feature type="compositionally biased region" description="Basic and acidic residues" evidence="4">
    <location>
        <begin position="282"/>
        <end position="299"/>
    </location>
</feature>
<keyword evidence="1" id="KW-0808">Transferase</keyword>
<keyword evidence="5" id="KW-0472">Membrane</keyword>
<name>A0A7W3T3A9_9ACTN</name>
<dbReference type="Gene3D" id="1.20.5.1930">
    <property type="match status" value="1"/>
</dbReference>
<keyword evidence="5" id="KW-1133">Transmembrane helix</keyword>
<keyword evidence="3" id="KW-0902">Two-component regulatory system</keyword>
<evidence type="ECO:0000256" key="4">
    <source>
        <dbReference type="SAM" id="MobiDB-lite"/>
    </source>
</evidence>
<accession>A0A7W3T3A9</accession>
<sequence>LAASSAASAVYKRQGTLFQLLLTAVFCASFFGFTYRTSAWSLRVVDELEASRETRARLAVAEERLRFGRDMHDVLGRNLSVIALKSELAAQLARRGADAAVDQMIEVERIARESQREMRAVLRGYRDADLFAELAGARGVLEAAGTECRIEPADPRRMPELSDAVGAALGWVVREGTTNVLRHAEAARCVIAVRGRRDGTVELEVGNDGVTVRPEGGGDRGSGLRGLRERLAPLGGTLEAGPNGTGDGWRLVARVPAGAVPAEEPPEGPATSGGPGTRGVRGRHDDGDVHGEPEQRSEA</sequence>
<reference evidence="8" key="1">
    <citation type="submission" date="2019-10" db="EMBL/GenBank/DDBJ databases">
        <title>Streptomyces sp. nov., a novel actinobacterium isolated from alkaline environment.</title>
        <authorList>
            <person name="Golinska P."/>
        </authorList>
    </citation>
    <scope>NUCLEOTIDE SEQUENCE [LARGE SCALE GENOMIC DNA]</scope>
    <source>
        <strain evidence="8">DSM 42108</strain>
    </source>
</reference>
<organism evidence="7 8">
    <name type="scientific">Streptomyces calidiresistens</name>
    <dbReference type="NCBI Taxonomy" id="1485586"/>
    <lineage>
        <taxon>Bacteria</taxon>
        <taxon>Bacillati</taxon>
        <taxon>Actinomycetota</taxon>
        <taxon>Actinomycetes</taxon>
        <taxon>Kitasatosporales</taxon>
        <taxon>Streptomycetaceae</taxon>
        <taxon>Streptomyces</taxon>
    </lineage>
</organism>
<feature type="transmembrane region" description="Helical" evidence="5">
    <location>
        <begin position="17"/>
        <end position="35"/>
    </location>
</feature>
<dbReference type="PANTHER" id="PTHR24421">
    <property type="entry name" value="NITRATE/NITRITE SENSOR PROTEIN NARX-RELATED"/>
    <property type="match status" value="1"/>
</dbReference>
<dbReference type="InterPro" id="IPR050482">
    <property type="entry name" value="Sensor_HK_TwoCompSys"/>
</dbReference>
<dbReference type="EMBL" id="VKHS01000232">
    <property type="protein sequence ID" value="MBB0230170.1"/>
    <property type="molecule type" value="Genomic_DNA"/>
</dbReference>
<evidence type="ECO:0000256" key="3">
    <source>
        <dbReference type="ARBA" id="ARBA00023012"/>
    </source>
</evidence>
<keyword evidence="2 7" id="KW-0418">Kinase</keyword>
<feature type="non-terminal residue" evidence="7">
    <location>
        <position position="1"/>
    </location>
</feature>
<dbReference type="Gene3D" id="3.30.565.10">
    <property type="entry name" value="Histidine kinase-like ATPase, C-terminal domain"/>
    <property type="match status" value="1"/>
</dbReference>
<gene>
    <name evidence="7" type="ORF">FOE67_11770</name>
</gene>